<sequence>MGSGWPSKGFFSATPFRLDLQALSLQTALKVKKYLAEKLSKPYRSWLTMSIDSSSSLSIFGFLPVQKFMRNVGINLKNPKRGCCLKFLIKNFNLLINKINLRSIKKKRVGKWMSLCCKAVYKFIIYPITQLSQTKIVILDSELSEECIDFTCVIFIFFVSVYTRTCRNDDLIFNFSSFFGSKMLLFIDMKFSIFFNLKILYKILHELKTRLRSESFFDGIKGRNWYLPFFNRDELGIKKGSWDGTFFPNFLFYPNNQIISNQIDITRVNHL</sequence>
<keyword evidence="2" id="KW-1185">Reference proteome</keyword>
<dbReference type="EMBL" id="VUJU01006324">
    <property type="protein sequence ID" value="KAF0748854.1"/>
    <property type="molecule type" value="Genomic_DNA"/>
</dbReference>
<reference evidence="1 2" key="1">
    <citation type="submission" date="2019-08" db="EMBL/GenBank/DDBJ databases">
        <title>Whole genome of Aphis craccivora.</title>
        <authorList>
            <person name="Voronova N.V."/>
            <person name="Shulinski R.S."/>
            <person name="Bandarenka Y.V."/>
            <person name="Zhorov D.G."/>
            <person name="Warner D."/>
        </authorList>
    </citation>
    <scope>NUCLEOTIDE SEQUENCE [LARGE SCALE GENOMIC DNA]</scope>
    <source>
        <strain evidence="1">180601</strain>
        <tissue evidence="1">Whole Body</tissue>
    </source>
</reference>
<evidence type="ECO:0000313" key="2">
    <source>
        <dbReference type="Proteomes" id="UP000478052"/>
    </source>
</evidence>
<protein>
    <submittedName>
        <fullName evidence="1">Uncharacterized protein</fullName>
    </submittedName>
</protein>
<comment type="caution">
    <text evidence="1">The sequence shown here is derived from an EMBL/GenBank/DDBJ whole genome shotgun (WGS) entry which is preliminary data.</text>
</comment>
<gene>
    <name evidence="1" type="ORF">FWK35_00011373</name>
</gene>
<name>A0A6G0Y3V5_APHCR</name>
<organism evidence="1 2">
    <name type="scientific">Aphis craccivora</name>
    <name type="common">Cowpea aphid</name>
    <dbReference type="NCBI Taxonomy" id="307492"/>
    <lineage>
        <taxon>Eukaryota</taxon>
        <taxon>Metazoa</taxon>
        <taxon>Ecdysozoa</taxon>
        <taxon>Arthropoda</taxon>
        <taxon>Hexapoda</taxon>
        <taxon>Insecta</taxon>
        <taxon>Pterygota</taxon>
        <taxon>Neoptera</taxon>
        <taxon>Paraneoptera</taxon>
        <taxon>Hemiptera</taxon>
        <taxon>Sternorrhyncha</taxon>
        <taxon>Aphidomorpha</taxon>
        <taxon>Aphidoidea</taxon>
        <taxon>Aphididae</taxon>
        <taxon>Aphidini</taxon>
        <taxon>Aphis</taxon>
        <taxon>Aphis</taxon>
    </lineage>
</organism>
<dbReference type="Proteomes" id="UP000478052">
    <property type="component" value="Unassembled WGS sequence"/>
</dbReference>
<dbReference type="AlphaFoldDB" id="A0A6G0Y3V5"/>
<accession>A0A6G0Y3V5</accession>
<evidence type="ECO:0000313" key="1">
    <source>
        <dbReference type="EMBL" id="KAF0748854.1"/>
    </source>
</evidence>
<proteinExistence type="predicted"/>